<evidence type="ECO:0000256" key="4">
    <source>
        <dbReference type="ARBA" id="ARBA00023295"/>
    </source>
</evidence>
<dbReference type="STRING" id="1195236.CTER_2499"/>
<proteinExistence type="inferred from homology"/>
<dbReference type="SUPFAM" id="SSF74650">
    <property type="entry name" value="Galactose mutarotase-like"/>
    <property type="match status" value="1"/>
</dbReference>
<dbReference type="EMBL" id="AORV01000035">
    <property type="protein sequence ID" value="EMS71580.1"/>
    <property type="molecule type" value="Genomic_DNA"/>
</dbReference>
<dbReference type="PATRIC" id="fig|1195236.3.peg.2814"/>
<dbReference type="RefSeq" id="WP_004625915.1">
    <property type="nucleotide sequence ID" value="NZ_AORV01000035.1"/>
</dbReference>
<evidence type="ECO:0000313" key="6">
    <source>
        <dbReference type="EMBL" id="EMS71580.1"/>
    </source>
</evidence>
<dbReference type="PANTHER" id="PTHR46017">
    <property type="entry name" value="ALPHA-MANNOSIDASE 2C1"/>
    <property type="match status" value="1"/>
</dbReference>
<dbReference type="InterPro" id="IPR015341">
    <property type="entry name" value="Glyco_hydro_38_cen"/>
</dbReference>
<dbReference type="InterPro" id="IPR027291">
    <property type="entry name" value="Glyco_hydro_38_N_sf"/>
</dbReference>
<dbReference type="GO" id="GO:0009313">
    <property type="term" value="P:oligosaccharide catabolic process"/>
    <property type="evidence" value="ECO:0007669"/>
    <property type="project" value="TreeGrafter"/>
</dbReference>
<organism evidence="6 7">
    <name type="scientific">Ruminiclostridium cellobioparum subsp. termitidis CT1112</name>
    <dbReference type="NCBI Taxonomy" id="1195236"/>
    <lineage>
        <taxon>Bacteria</taxon>
        <taxon>Bacillati</taxon>
        <taxon>Bacillota</taxon>
        <taxon>Clostridia</taxon>
        <taxon>Eubacteriales</taxon>
        <taxon>Oscillospiraceae</taxon>
        <taxon>Ruminiclostridium</taxon>
    </lineage>
</organism>
<dbReference type="InterPro" id="IPR028995">
    <property type="entry name" value="Glyco_hydro_57/38_cen_sf"/>
</dbReference>
<dbReference type="Proteomes" id="UP000014155">
    <property type="component" value="Unassembled WGS sequence"/>
</dbReference>
<dbReference type="GO" id="GO:0006013">
    <property type="term" value="P:mannose metabolic process"/>
    <property type="evidence" value="ECO:0007669"/>
    <property type="project" value="InterPro"/>
</dbReference>
<dbReference type="eggNOG" id="COG0383">
    <property type="taxonomic scope" value="Bacteria"/>
</dbReference>
<comment type="similarity">
    <text evidence="1">Belongs to the glycosyl hydrolase 38 family.</text>
</comment>
<dbReference type="SUPFAM" id="SSF88688">
    <property type="entry name" value="Families 57/38 glycoside transferase middle domain"/>
    <property type="match status" value="1"/>
</dbReference>
<sequence>MAKIHLICNAHIDPVWQWDWQEGKAAAIATFRVAAGFCEEFDGFIFNHNEALLYKWVEEYEPELFSRIKILVGQGKWHIMGGWYLQPDCNMPSGESFVRQILEGREYFREKFGVTPHTAINFDSFGHSRGLVQILKKTGFNSYIIMRPEDNGSAVPAGDFIWVGFDDSEIVVHKLFSGYSTVLGESDKRISEWLEKYPEKEIGLVTWGVGNHGGGPSKIDLIQINEFMQKTEGNEIVHSCPENYFAELNKLNIELPRHYKGLNPRFVGCYTSQAQIKQKHRKLENELYMAEKMAANAFINNGIQYPEQEMKEALEDLLTAQFHDVLPGTSVKEVEESSIRLLDHGLELASRIQARAFFALAGGQERAKEGEIPILIYNPHPFRVRGIFECEFMLANQNWAKEFTLAKVFRNNMKIPSQPEKEASNVNLDWRKKVAFYAELEPSQMNRFDCRLEMVDGKPQPALKAENGKIVFKTDELEVVINCNTGLIDEYRVNNKSYLKNNSFAPLVMSDNEDPWRMDANRFDEVKGKFVLMSKEEGTGYSGVSASTVDSVRVIEDGEVRSVIEAVFRYNNSFLCQTYKLPKKGTEIHVNLRVNWNERNKMLKLSVPTVLEDADYYGQAAYGVEKLPGNGDETEAQKWTAAVSSTENRAVTCINDCIYGSDFKNGEIRLSLLRGAAYCAHPIGDRPLVMQDRFSAGIDQGERVFDFWINGGSVESRMNSIDREALVHNEKPAALSFFPAGEGSKPLGLIELNDDVIQLASVKKTGKSQRFIFRLFEPTGREREVEVNMPALNIKRKIKFGKFEIKTLRADLEKKELQELDHIE</sequence>
<dbReference type="Pfam" id="PF01074">
    <property type="entry name" value="Glyco_hydro_38N"/>
    <property type="match status" value="1"/>
</dbReference>
<dbReference type="Gene3D" id="2.70.98.30">
    <property type="entry name" value="Golgi alpha-mannosidase II, domain 4"/>
    <property type="match status" value="1"/>
</dbReference>
<name>S0FI62_RUMCE</name>
<comment type="caution">
    <text evidence="6">The sequence shown here is derived from an EMBL/GenBank/DDBJ whole genome shotgun (WGS) entry which is preliminary data.</text>
</comment>
<keyword evidence="3" id="KW-0378">Hydrolase</keyword>
<dbReference type="GO" id="GO:0030246">
    <property type="term" value="F:carbohydrate binding"/>
    <property type="evidence" value="ECO:0007669"/>
    <property type="project" value="InterPro"/>
</dbReference>
<protein>
    <submittedName>
        <fullName evidence="6">Alpha-mannosidase</fullName>
    </submittedName>
</protein>
<dbReference type="InterPro" id="IPR037094">
    <property type="entry name" value="Glyco_hydro_38_cen_sf"/>
</dbReference>
<dbReference type="InterPro" id="IPR011013">
    <property type="entry name" value="Gal_mutarotase_sf_dom"/>
</dbReference>
<dbReference type="SUPFAM" id="SSF88713">
    <property type="entry name" value="Glycoside hydrolase/deacetylase"/>
    <property type="match status" value="1"/>
</dbReference>
<dbReference type="InterPro" id="IPR011330">
    <property type="entry name" value="Glyco_hydro/deAcase_b/a-brl"/>
</dbReference>
<dbReference type="InterPro" id="IPR011682">
    <property type="entry name" value="Glyco_hydro_38_C"/>
</dbReference>
<dbReference type="AlphaFoldDB" id="S0FI62"/>
<dbReference type="Pfam" id="PF07748">
    <property type="entry name" value="Glyco_hydro_38C"/>
    <property type="match status" value="1"/>
</dbReference>
<evidence type="ECO:0000313" key="7">
    <source>
        <dbReference type="Proteomes" id="UP000014155"/>
    </source>
</evidence>
<keyword evidence="4" id="KW-0326">Glycosidase</keyword>
<reference evidence="6 7" key="1">
    <citation type="journal article" date="2013" name="Genome Announc.">
        <title>Draft Genome Sequence of the Cellulolytic, Mesophilic, Anaerobic Bacterium Clostridium termitidis Strain CT1112 (DSM 5398).</title>
        <authorList>
            <person name="Lal S."/>
            <person name="Ramachandran U."/>
            <person name="Zhang X."/>
            <person name="Munir R."/>
            <person name="Sparling R."/>
            <person name="Levin D.B."/>
        </authorList>
    </citation>
    <scope>NUCLEOTIDE SEQUENCE [LARGE SCALE GENOMIC DNA]</scope>
    <source>
        <strain evidence="6 7">CT1112</strain>
    </source>
</reference>
<dbReference type="GO" id="GO:0046872">
    <property type="term" value="F:metal ion binding"/>
    <property type="evidence" value="ECO:0007669"/>
    <property type="project" value="UniProtKB-KW"/>
</dbReference>
<keyword evidence="7" id="KW-1185">Reference proteome</keyword>
<evidence type="ECO:0000256" key="1">
    <source>
        <dbReference type="ARBA" id="ARBA00009792"/>
    </source>
</evidence>
<dbReference type="SMART" id="SM00872">
    <property type="entry name" value="Alpha-mann_mid"/>
    <property type="match status" value="1"/>
</dbReference>
<dbReference type="Pfam" id="PF09261">
    <property type="entry name" value="Alpha-mann_mid"/>
    <property type="match status" value="1"/>
</dbReference>
<gene>
    <name evidence="6" type="ORF">CTER_2499</name>
</gene>
<dbReference type="PANTHER" id="PTHR46017:SF1">
    <property type="entry name" value="ALPHA-MANNOSIDASE 2C1"/>
    <property type="match status" value="1"/>
</dbReference>
<dbReference type="GO" id="GO:0004559">
    <property type="term" value="F:alpha-mannosidase activity"/>
    <property type="evidence" value="ECO:0007669"/>
    <property type="project" value="InterPro"/>
</dbReference>
<feature type="domain" description="Glycoside hydrolase family 38 central" evidence="5">
    <location>
        <begin position="267"/>
        <end position="342"/>
    </location>
</feature>
<dbReference type="CDD" id="cd10789">
    <property type="entry name" value="GH38N_AMII_ER_cytosolic"/>
    <property type="match status" value="1"/>
</dbReference>
<dbReference type="Gene3D" id="3.20.110.10">
    <property type="entry name" value="Glycoside hydrolase 38, N terminal domain"/>
    <property type="match status" value="1"/>
</dbReference>
<dbReference type="InterPro" id="IPR000602">
    <property type="entry name" value="Glyco_hydro_38_N"/>
</dbReference>
<dbReference type="Gene3D" id="1.20.1270.50">
    <property type="entry name" value="Glycoside hydrolase family 38, central domain"/>
    <property type="match status" value="1"/>
</dbReference>
<keyword evidence="2" id="KW-0479">Metal-binding</keyword>
<evidence type="ECO:0000256" key="2">
    <source>
        <dbReference type="ARBA" id="ARBA00022723"/>
    </source>
</evidence>
<evidence type="ECO:0000259" key="5">
    <source>
        <dbReference type="SMART" id="SM00872"/>
    </source>
</evidence>
<accession>S0FI62</accession>
<evidence type="ECO:0000256" key="3">
    <source>
        <dbReference type="ARBA" id="ARBA00022801"/>
    </source>
</evidence>